<dbReference type="SUPFAM" id="SSF69318">
    <property type="entry name" value="Integrin alpha N-terminal domain"/>
    <property type="match status" value="1"/>
</dbReference>
<dbReference type="Pfam" id="PF15528">
    <property type="entry name" value="Ntox23"/>
    <property type="match status" value="1"/>
</dbReference>
<evidence type="ECO:0000256" key="2">
    <source>
        <dbReference type="ARBA" id="ARBA00022525"/>
    </source>
</evidence>
<dbReference type="InterPro" id="IPR050708">
    <property type="entry name" value="T6SS_VgrG/RHS"/>
</dbReference>
<dbReference type="Gene3D" id="2.180.10.10">
    <property type="entry name" value="RHS repeat-associated core"/>
    <property type="match status" value="2"/>
</dbReference>
<keyword evidence="3" id="KW-0843">Virulence</keyword>
<dbReference type="Proteomes" id="UP000294752">
    <property type="component" value="Unassembled WGS sequence"/>
</dbReference>
<dbReference type="InterPro" id="IPR022385">
    <property type="entry name" value="Rhs_assc_core"/>
</dbReference>
<gene>
    <name evidence="6" type="ORF">B0I21_101520</name>
</gene>
<keyword evidence="4" id="KW-0472">Membrane</keyword>
<keyword evidence="2" id="KW-0964">Secreted</keyword>
<keyword evidence="4" id="KW-1133">Transmembrane helix</keyword>
<dbReference type="InterPro" id="IPR029115">
    <property type="entry name" value="Ntox23"/>
</dbReference>
<protein>
    <submittedName>
        <fullName evidence="6">RHS repeat-associated protein</fullName>
    </submittedName>
</protein>
<dbReference type="GO" id="GO:0005576">
    <property type="term" value="C:extracellular region"/>
    <property type="evidence" value="ECO:0007669"/>
    <property type="project" value="UniProtKB-SubCell"/>
</dbReference>
<dbReference type="RefSeq" id="WP_133638752.1">
    <property type="nucleotide sequence ID" value="NZ_SNZV01000001.1"/>
</dbReference>
<accession>A0A4R7D8R0</accession>
<dbReference type="PANTHER" id="PTHR32305:SF15">
    <property type="entry name" value="PROTEIN RHSA-RELATED"/>
    <property type="match status" value="1"/>
</dbReference>
<evidence type="ECO:0000313" key="6">
    <source>
        <dbReference type="EMBL" id="TDS17649.1"/>
    </source>
</evidence>
<evidence type="ECO:0000313" key="7">
    <source>
        <dbReference type="Proteomes" id="UP000294752"/>
    </source>
</evidence>
<dbReference type="PANTHER" id="PTHR32305">
    <property type="match status" value="1"/>
</dbReference>
<comment type="caution">
    <text evidence="6">The sequence shown here is derived from an EMBL/GenBank/DDBJ whole genome shotgun (WGS) entry which is preliminary data.</text>
</comment>
<comment type="subcellular location">
    <subcellularLocation>
        <location evidence="1">Secreted</location>
    </subcellularLocation>
</comment>
<evidence type="ECO:0000256" key="3">
    <source>
        <dbReference type="ARBA" id="ARBA00023026"/>
    </source>
</evidence>
<dbReference type="NCBIfam" id="TIGR03696">
    <property type="entry name" value="Rhs_assc_core"/>
    <property type="match status" value="1"/>
</dbReference>
<evidence type="ECO:0000256" key="1">
    <source>
        <dbReference type="ARBA" id="ARBA00004613"/>
    </source>
</evidence>
<dbReference type="PROSITE" id="PS00018">
    <property type="entry name" value="EF_HAND_1"/>
    <property type="match status" value="1"/>
</dbReference>
<feature type="transmembrane region" description="Helical" evidence="4">
    <location>
        <begin position="1923"/>
        <end position="1950"/>
    </location>
</feature>
<evidence type="ECO:0000256" key="4">
    <source>
        <dbReference type="SAM" id="Phobius"/>
    </source>
</evidence>
<feature type="domain" description="Bacterial toxin 23" evidence="5">
    <location>
        <begin position="2029"/>
        <end position="2248"/>
    </location>
</feature>
<dbReference type="NCBIfam" id="TIGR01643">
    <property type="entry name" value="YD_repeat_2x"/>
    <property type="match status" value="1"/>
</dbReference>
<keyword evidence="7" id="KW-1185">Reference proteome</keyword>
<name>A0A4R7D8R0_9SPHI</name>
<evidence type="ECO:0000259" key="5">
    <source>
        <dbReference type="Pfam" id="PF15528"/>
    </source>
</evidence>
<dbReference type="InterPro" id="IPR028994">
    <property type="entry name" value="Integrin_alpha_N"/>
</dbReference>
<proteinExistence type="predicted"/>
<dbReference type="InterPro" id="IPR003284">
    <property type="entry name" value="Sal_SpvB"/>
</dbReference>
<dbReference type="OrthoDB" id="6225685at2"/>
<dbReference type="InterPro" id="IPR006530">
    <property type="entry name" value="YD"/>
</dbReference>
<dbReference type="GO" id="GO:0005737">
    <property type="term" value="C:cytoplasm"/>
    <property type="evidence" value="ECO:0007669"/>
    <property type="project" value="InterPro"/>
</dbReference>
<reference evidence="6 7" key="1">
    <citation type="submission" date="2019-03" db="EMBL/GenBank/DDBJ databases">
        <title>Genomic Encyclopedia of Type Strains, Phase III (KMG-III): the genomes of soil and plant-associated and newly described type strains.</title>
        <authorList>
            <person name="Whitman W."/>
        </authorList>
    </citation>
    <scope>NUCLEOTIDE SEQUENCE [LARGE SCALE GENOMIC DNA]</scope>
    <source>
        <strain evidence="6 7">CGMCC 1.12801</strain>
    </source>
</reference>
<dbReference type="EMBL" id="SNZV01000001">
    <property type="protein sequence ID" value="TDS17649.1"/>
    <property type="molecule type" value="Genomic_DNA"/>
</dbReference>
<sequence>MDNSTVIAGVPNLDILPTEAEDQRIKLEISTFSNAPQALQAAVGYQEPSETPDTISFHDTQGTIEVNGSGQLQFTLPIALPPAIKSVAPQVNLIYSSGSGNGIAGYGWALSGVTGISRMGRNMDRDGEIRTIQFDYTDYYMFSGQRLILKSGEYGKDGAEYVTEKYSNTKIRSIGENPERNGPAHFEVTFEDGSQALYGSSAEARTPIEYNIVHWQDAQGNYISYGYVQGDNVASIYRIEWGGNARAGTPHFNSVIFDYAQRELRETSYVNGTLFAQHNLLSGIYVHANNALFKTYKMAYEKDDKGNRYQFLKSITETNAAGESANPVVFDYAKSNPGRWTRTSITNDKNQKLLYGDFDGDGKLDVIKYADAFKGCLRYENIYRPGDVTDNDNSQTGYWESYCAEPIDYPAGIYHFGSVFDDDKPQRINVGSLISRAQLERAKVFNLKNAQGEILSRQGFFIHDRVSSTNSPIPGRRDLVIKGYSLEGDSETNARQLKEEFVRTIPADRFDLTRPRNYQNTSQITHWVNTIILDVRELDIDGDGVSELIFVLRDYMYWEERPPAIGGGQQQPQYKEEVAHRYLLVRPSESDPEKLTSFINLYSNSEYFFSGTALQGDFNGDGCVDFIDFDSGGRAFLTKFEKNALGHYYADRSQFSAVPIDGLRHRAIVGDFTGDGKTDLLVPQAIDSEQWKLYISTGTGFRVQVLEGFQLYKESFDFKGDTHSRNISRQYFAQDLNKDGKADFLAFYSHMLFRFKQEETTTKFMILYHENKGIDAQGNVIFEKRNIDGSQLRGRRRYKMDWYPDEYDVYWTDVQPYASHFQRSEKPTLAHFSPLIGDFRINNFNENILVFREGSLVKYAHYSVADETYITAITQGGIVTQVKYDELDPQVNPGFYDAVKKEQYPYVEMDRLSRTFVVSQLRQENKKQDFKYRGFVAHVLGKGMLGFRKSARSSWYTDPLVDTKIWSGSEMDPLNDGLPIKEWTVRTRDDNALIFPTDLSPDNAQLLSFRAISYAHSQPSPGVTAIVPVKTIAKDFLTDVLEERTITYGDYYLPASTTTVINNGYATTTTVLAYAHNIAGTGRDYFVGRPSSKVETVQAYADTKQQKEEYTYDDHLLTAKKTYNRDGSGWVQETYEHDTFGNIVSKTISNSVDAMTQTETTAYEPMGRFVVKKTDNLGLETQISYNDLGQVLTQNDPSGMMQTNVYDGWGKMLSSQTNLGGTTTYVYQKMTDKGTRVTEQLPDGTTKTVFTNKLGQQVKSRQRGFNSAGYVVISGDLHLSTDPEQNNLLSTLTVYDDLGRKVMESEPHRDKSPDKWNTISYDDSVFPTVVTALAFTGKQMRSRQEGRTSIAEESNGYLRINKQTADPLGNVLSSEDAGGVINFSFNAAGDQISAQYVDNTVRTAYDAWGRRSLFADPANGEYSFAYNGFGQITKEISPKGYKEYRYNEKGQLIEQIEKSTEEGITDKTINYRYDAKGLLLEQSGTANGEPFRTLFTYDSYGRLLENREESFGRVYMQRDIQYDDKSRIVSYVKSLQSEGVETVARIQHSYDPWSGLLFTISDADTGRELWRIDESNPNGQILRSQFGETRIRNTYNEQNMLTETLQESNQGRILGQQYVFDPVRNELNSRVRSGNIALTESFAYDNNNRLVEWTNPVTGSQSTNTYDIQGRIIALDTIGTVRFDNAGQQYRPSRVNLNATGKQHYTNDLIQEVVYNENSDPRQILGTQATIAFDYGLGSTRQRVVVNDKAPTGSLEGQPNASSGGGFTKYYSADGSCEVIRNNATGEEKHILFIGGSPYESSIVYLKDYAERGGSYKFLHKDYLGSILAISDENGHLVEERHFDAWGNLTHGTMALLDRGYTSHEHFDKVGIIHMNGRLYDPTLRRFLNADAHIQEMFNTQNYNKYGYVLNNPLMNTDPSGQFFLAFISFVAILKGIVIGAVVGIATYSLTALITKTPWRLSGALGAMLQGAITGAITSGFNVDIFSTTIGTLKYLGQQTLSAVMPSYSLNIGNFDFSISASIAFGKGWGFGANLSVTFRAGEFSISGGYGIMNYGSHAGSGQSGWEYRYSKMFSYDSKSFGFKLGTNSWRGLHPQQAGILGFGFGKFSLTYENDGSPFAKGIGTGVLADNNDSYRTAAMTFRLGDSFQFGFNLFTGERSRESYADKEMGADRATMDLYAGNQKGFFRRLISSIPTGLVKNGVNYPFGLVEESEPRYRLGAAYVGWNNYRIGIDSDRYVRYPIQVLGAHYYISQQPGQEVLSNAVKPYFQYQSRNKFTSW</sequence>
<keyword evidence="4" id="KW-0812">Transmembrane</keyword>
<dbReference type="InterPro" id="IPR018247">
    <property type="entry name" value="EF_Hand_1_Ca_BS"/>
</dbReference>
<organism evidence="6 7">
    <name type="scientific">Sphingobacterium paludis</name>
    <dbReference type="NCBI Taxonomy" id="1476465"/>
    <lineage>
        <taxon>Bacteria</taxon>
        <taxon>Pseudomonadati</taxon>
        <taxon>Bacteroidota</taxon>
        <taxon>Sphingobacteriia</taxon>
        <taxon>Sphingobacteriales</taxon>
        <taxon>Sphingobacteriaceae</taxon>
        <taxon>Sphingobacterium</taxon>
    </lineage>
</organism>
<dbReference type="Pfam" id="PF03534">
    <property type="entry name" value="SpvB"/>
    <property type="match status" value="1"/>
</dbReference>